<evidence type="ECO:0000313" key="9">
    <source>
        <dbReference type="EMBL" id="KAJ0395783.1"/>
    </source>
</evidence>
<dbReference type="Pfam" id="PF07019">
    <property type="entry name" value="EMC6"/>
    <property type="match status" value="1"/>
</dbReference>
<dbReference type="Proteomes" id="UP001209570">
    <property type="component" value="Unassembled WGS sequence"/>
</dbReference>
<feature type="transmembrane region" description="Helical" evidence="8">
    <location>
        <begin position="78"/>
        <end position="106"/>
    </location>
</feature>
<dbReference type="InterPro" id="IPR029008">
    <property type="entry name" value="EMC6-like"/>
</dbReference>
<keyword evidence="4 8" id="KW-0812">Transmembrane</keyword>
<comment type="subcellular location">
    <subcellularLocation>
        <location evidence="1">Endoplasmic reticulum membrane</location>
        <topology evidence="1">Multi-pass membrane protein</topology>
    </subcellularLocation>
</comment>
<dbReference type="PANTHER" id="PTHR20994:SF0">
    <property type="entry name" value="ER MEMBRANE PROTEIN COMPLEX SUBUNIT 6"/>
    <property type="match status" value="1"/>
</dbReference>
<evidence type="ECO:0000256" key="8">
    <source>
        <dbReference type="SAM" id="Phobius"/>
    </source>
</evidence>
<dbReference type="AlphaFoldDB" id="A0AAD5LXL0"/>
<dbReference type="GO" id="GO:0072546">
    <property type="term" value="C:EMC complex"/>
    <property type="evidence" value="ECO:0007669"/>
    <property type="project" value="InterPro"/>
</dbReference>
<sequence length="109" mass="12103">MDELEKDVEFFSVESMQHNDQLVDFCHTSMCVIAGSIAGVIGLTGLSGFALMVGAYVLTSLALLVFKLQMNVKAYFNLSVVSFIFHGLFGHLLSFILFWTLAYGLVHIY</sequence>
<keyword evidence="7 8" id="KW-0472">Membrane</keyword>
<evidence type="ECO:0000256" key="2">
    <source>
        <dbReference type="ARBA" id="ARBA00009436"/>
    </source>
</evidence>
<accession>A0AAD5LXL0</accession>
<proteinExistence type="inferred from homology"/>
<dbReference type="PANTHER" id="PTHR20994">
    <property type="entry name" value="ER MEMBRANE PROTEIN COMPLEX SUBUNIT 6"/>
    <property type="match status" value="1"/>
</dbReference>
<evidence type="ECO:0000256" key="4">
    <source>
        <dbReference type="ARBA" id="ARBA00022692"/>
    </source>
</evidence>
<evidence type="ECO:0000313" key="10">
    <source>
        <dbReference type="Proteomes" id="UP001209570"/>
    </source>
</evidence>
<gene>
    <name evidence="9" type="ORF">P43SY_007818</name>
</gene>
<dbReference type="GO" id="GO:0034975">
    <property type="term" value="P:protein folding in endoplasmic reticulum"/>
    <property type="evidence" value="ECO:0007669"/>
    <property type="project" value="TreeGrafter"/>
</dbReference>
<keyword evidence="5" id="KW-0256">Endoplasmic reticulum</keyword>
<comment type="similarity">
    <text evidence="2">Belongs to the EMC6 family.</text>
</comment>
<organism evidence="9 10">
    <name type="scientific">Pythium insidiosum</name>
    <name type="common">Pythiosis disease agent</name>
    <dbReference type="NCBI Taxonomy" id="114742"/>
    <lineage>
        <taxon>Eukaryota</taxon>
        <taxon>Sar</taxon>
        <taxon>Stramenopiles</taxon>
        <taxon>Oomycota</taxon>
        <taxon>Peronosporomycetes</taxon>
        <taxon>Pythiales</taxon>
        <taxon>Pythiaceae</taxon>
        <taxon>Pythium</taxon>
    </lineage>
</organism>
<dbReference type="GO" id="GO:0000045">
    <property type="term" value="P:autophagosome assembly"/>
    <property type="evidence" value="ECO:0007669"/>
    <property type="project" value="TreeGrafter"/>
</dbReference>
<keyword evidence="10" id="KW-1185">Reference proteome</keyword>
<protein>
    <recommendedName>
        <fullName evidence="3">ER membrane protein complex subunit 6</fullName>
    </recommendedName>
</protein>
<reference evidence="9" key="1">
    <citation type="submission" date="2021-12" db="EMBL/GenBank/DDBJ databases">
        <title>Prjna785345.</title>
        <authorList>
            <person name="Rujirawat T."/>
            <person name="Krajaejun T."/>
        </authorList>
    </citation>
    <scope>NUCLEOTIDE SEQUENCE</scope>
    <source>
        <strain evidence="9">Pi057C3</strain>
    </source>
</reference>
<feature type="transmembrane region" description="Helical" evidence="8">
    <location>
        <begin position="22"/>
        <end position="43"/>
    </location>
</feature>
<evidence type="ECO:0000256" key="1">
    <source>
        <dbReference type="ARBA" id="ARBA00004477"/>
    </source>
</evidence>
<evidence type="ECO:0000256" key="6">
    <source>
        <dbReference type="ARBA" id="ARBA00022989"/>
    </source>
</evidence>
<comment type="caution">
    <text evidence="9">The sequence shown here is derived from an EMBL/GenBank/DDBJ whole genome shotgun (WGS) entry which is preliminary data.</text>
</comment>
<evidence type="ECO:0000256" key="3">
    <source>
        <dbReference type="ARBA" id="ARBA00020827"/>
    </source>
</evidence>
<dbReference type="InterPro" id="IPR008504">
    <property type="entry name" value="Emc6"/>
</dbReference>
<keyword evidence="6 8" id="KW-1133">Transmembrane helix</keyword>
<evidence type="ECO:0000256" key="7">
    <source>
        <dbReference type="ARBA" id="ARBA00023136"/>
    </source>
</evidence>
<dbReference type="EMBL" id="JAKCXM010000325">
    <property type="protein sequence ID" value="KAJ0395783.1"/>
    <property type="molecule type" value="Genomic_DNA"/>
</dbReference>
<evidence type="ECO:0000256" key="5">
    <source>
        <dbReference type="ARBA" id="ARBA00022824"/>
    </source>
</evidence>
<name>A0AAD5LXL0_PYTIN</name>